<name>A0A1K1R6Q6_9BACT</name>
<dbReference type="SUPFAM" id="SSF48452">
    <property type="entry name" value="TPR-like"/>
    <property type="match status" value="1"/>
</dbReference>
<dbReference type="RefSeq" id="WP_072362466.1">
    <property type="nucleotide sequence ID" value="NZ_CP139972.1"/>
</dbReference>
<evidence type="ECO:0000256" key="6">
    <source>
        <dbReference type="SAM" id="SignalP"/>
    </source>
</evidence>
<dbReference type="PROSITE" id="PS51257">
    <property type="entry name" value="PROKAR_LIPOPROTEIN"/>
    <property type="match status" value="1"/>
</dbReference>
<evidence type="ECO:0000256" key="1">
    <source>
        <dbReference type="ARBA" id="ARBA00004442"/>
    </source>
</evidence>
<proteinExistence type="inferred from homology"/>
<evidence type="ECO:0000313" key="11">
    <source>
        <dbReference type="Proteomes" id="UP000183788"/>
    </source>
</evidence>
<keyword evidence="4" id="KW-0472">Membrane</keyword>
<comment type="similarity">
    <text evidence="2">Belongs to the SusD family.</text>
</comment>
<evidence type="ECO:0000259" key="7">
    <source>
        <dbReference type="Pfam" id="PF07980"/>
    </source>
</evidence>
<feature type="chain" id="PRO_5012227777" evidence="6">
    <location>
        <begin position="21"/>
        <end position="646"/>
    </location>
</feature>
<dbReference type="AlphaFoldDB" id="A0A1K1R6Q6"/>
<accession>A0A1K1R6Q6</accession>
<dbReference type="GO" id="GO:0009279">
    <property type="term" value="C:cell outer membrane"/>
    <property type="evidence" value="ECO:0007669"/>
    <property type="project" value="UniProtKB-SubCell"/>
</dbReference>
<dbReference type="Proteomes" id="UP000183788">
    <property type="component" value="Unassembled WGS sequence"/>
</dbReference>
<evidence type="ECO:0000256" key="4">
    <source>
        <dbReference type="ARBA" id="ARBA00023136"/>
    </source>
</evidence>
<dbReference type="EMBL" id="CP140154">
    <property type="protein sequence ID" value="WQG90183.1"/>
    <property type="molecule type" value="Genomic_DNA"/>
</dbReference>
<evidence type="ECO:0000259" key="8">
    <source>
        <dbReference type="Pfam" id="PF14322"/>
    </source>
</evidence>
<dbReference type="STRING" id="1004.SAMN05661012_03453"/>
<evidence type="ECO:0000256" key="5">
    <source>
        <dbReference type="ARBA" id="ARBA00023237"/>
    </source>
</evidence>
<dbReference type="Pfam" id="PF07980">
    <property type="entry name" value="SusD_RagB"/>
    <property type="match status" value="1"/>
</dbReference>
<sequence length="646" mass="72230">MKKFKYILPFILGFSLFSCTKLDISPTNIIQDGDIFGSEAGINSYMARIYSEMPIEDFRYSPNYLFNHFWVLQVPSTMAGEALCREISGAKNESTSTDFGDTWSDLYTVIRECNYFLENIKNYQGSYTAATVNKYKGEAYFIRAFTYFALVKRYGGVPLVTRVLNYPAESINDVDIARSSEEDTWKLVAADYDSAIALLPTSNQTGRANKYAAYAMKARAMVHAGSIAKYNTSSYIVGGVRLCGLSSDLAKEYYTQAYNAALAVDAGGYSLYMNDWAAGDKTAQYNNFKNLFSKATSSEAIFVKQYSYPESVHGYDAYNVPAQYKGANGYSSETNPTLDFVEMFDGFPKDANGHADVYNADGTYKLYDSTMQFFANAEPRLRATVILPNDQFKGTACQIWRGIYTGTSSSAISRLIPENSTVKYENSASASVLATSSNGSQTAYTLHDGTKMNPSGAAGVFYGDNTCAMSGFSVRKWLNENMAQSEVLENRSVQPWLEMRYAEVLLIRAEAAAELASLGTADYLNDAYTSIDKIRTRAGADLLSGAEKASTDAFIAAVRKERRKELAFENKAWWDLKRWRVIGTEQSNTRWRTLMPFYADRAGKWFFDARYDERGSTFTFDTRWYYQELPGSAITTSTKVVQNSGY</sequence>
<evidence type="ECO:0000256" key="3">
    <source>
        <dbReference type="ARBA" id="ARBA00022729"/>
    </source>
</evidence>
<reference evidence="10 12" key="2">
    <citation type="submission" date="2023-11" db="EMBL/GenBank/DDBJ databases">
        <title>MicrobeMod: A computational toolkit for identifying prokaryotic methylation and restriction-modification with nanopore sequencing.</title>
        <authorList>
            <person name="Crits-Christoph A."/>
            <person name="Kang S.C."/>
            <person name="Lee H."/>
            <person name="Ostrov N."/>
        </authorList>
    </citation>
    <scope>NUCLEOTIDE SEQUENCE [LARGE SCALE GENOMIC DNA]</scope>
    <source>
        <strain evidence="10 12">ATCC 23090</strain>
    </source>
</reference>
<gene>
    <name evidence="9" type="ORF">SAMN05661012_03453</name>
    <name evidence="10" type="ORF">SR876_01640</name>
</gene>
<feature type="signal peptide" evidence="6">
    <location>
        <begin position="1"/>
        <end position="20"/>
    </location>
</feature>
<feature type="domain" description="RagB/SusD" evidence="7">
    <location>
        <begin position="299"/>
        <end position="646"/>
    </location>
</feature>
<organism evidence="9 11">
    <name type="scientific">Chitinophaga sancti</name>
    <dbReference type="NCBI Taxonomy" id="1004"/>
    <lineage>
        <taxon>Bacteria</taxon>
        <taxon>Pseudomonadati</taxon>
        <taxon>Bacteroidota</taxon>
        <taxon>Chitinophagia</taxon>
        <taxon>Chitinophagales</taxon>
        <taxon>Chitinophagaceae</taxon>
        <taxon>Chitinophaga</taxon>
    </lineage>
</organism>
<dbReference type="OrthoDB" id="5694214at2"/>
<feature type="domain" description="SusD-like N-terminal" evidence="8">
    <location>
        <begin position="64"/>
        <end position="219"/>
    </location>
</feature>
<evidence type="ECO:0000313" key="10">
    <source>
        <dbReference type="EMBL" id="WQG90183.1"/>
    </source>
</evidence>
<evidence type="ECO:0000256" key="2">
    <source>
        <dbReference type="ARBA" id="ARBA00006275"/>
    </source>
</evidence>
<evidence type="ECO:0000313" key="9">
    <source>
        <dbReference type="EMBL" id="SFW67596.1"/>
    </source>
</evidence>
<reference evidence="9 11" key="1">
    <citation type="submission" date="2016-11" db="EMBL/GenBank/DDBJ databases">
        <authorList>
            <person name="Jaros S."/>
            <person name="Januszkiewicz K."/>
            <person name="Wedrychowicz H."/>
        </authorList>
    </citation>
    <scope>NUCLEOTIDE SEQUENCE [LARGE SCALE GENOMIC DNA]</scope>
    <source>
        <strain evidence="9 11">DSM 784</strain>
    </source>
</reference>
<keyword evidence="12" id="KW-1185">Reference proteome</keyword>
<comment type="subcellular location">
    <subcellularLocation>
        <location evidence="1">Cell outer membrane</location>
    </subcellularLocation>
</comment>
<dbReference type="Pfam" id="PF14322">
    <property type="entry name" value="SusD-like_3"/>
    <property type="match status" value="1"/>
</dbReference>
<keyword evidence="5" id="KW-0998">Cell outer membrane</keyword>
<protein>
    <submittedName>
        <fullName evidence="10">RagB/SusD family nutrient uptake outer membrane protein</fullName>
    </submittedName>
    <submittedName>
        <fullName evidence="9">Starch-binding associating with outer membrane</fullName>
    </submittedName>
</protein>
<evidence type="ECO:0000313" key="12">
    <source>
        <dbReference type="Proteomes" id="UP001326715"/>
    </source>
</evidence>
<dbReference type="InterPro" id="IPR033985">
    <property type="entry name" value="SusD-like_N"/>
</dbReference>
<keyword evidence="3 6" id="KW-0732">Signal</keyword>
<dbReference type="InterPro" id="IPR011990">
    <property type="entry name" value="TPR-like_helical_dom_sf"/>
</dbReference>
<dbReference type="Proteomes" id="UP001326715">
    <property type="component" value="Chromosome"/>
</dbReference>
<dbReference type="InterPro" id="IPR012944">
    <property type="entry name" value="SusD_RagB_dom"/>
</dbReference>
<dbReference type="Gene3D" id="1.25.40.390">
    <property type="match status" value="1"/>
</dbReference>
<dbReference type="EMBL" id="FPIZ01000010">
    <property type="protein sequence ID" value="SFW67596.1"/>
    <property type="molecule type" value="Genomic_DNA"/>
</dbReference>